<dbReference type="GO" id="GO:0015979">
    <property type="term" value="P:photosynthesis"/>
    <property type="evidence" value="ECO:0007669"/>
    <property type="project" value="UniProtKB-KW"/>
</dbReference>
<dbReference type="SUPFAM" id="SSF103446">
    <property type="entry name" value="PetG subunit of the cytochrome b6f complex"/>
    <property type="match status" value="1"/>
</dbReference>
<dbReference type="EMBL" id="KT387724">
    <property type="protein sequence ID" value="ALJ02257.1"/>
    <property type="molecule type" value="Genomic_DNA"/>
</dbReference>
<sequence length="37" mass="4408">MIEIFLFEIILGLILITLARLFITVYLKYRCGDQLDF</sequence>
<reference evidence="9" key="1">
    <citation type="journal article" date="2016" name="New Phytol.">
        <title>Massive intracellular gene transfer during plastid genome reduction in nongreen Orobanchaceae.</title>
        <authorList>
            <person name="Cusimano N."/>
            <person name="Wicke S."/>
        </authorList>
    </citation>
    <scope>NUCLEOTIDE SEQUENCE</scope>
</reference>
<keyword evidence="4 8" id="KW-0812">Transmembrane</keyword>
<keyword evidence="7 8" id="KW-0472">Membrane</keyword>
<accession>A0A1C8E121</accession>
<organism evidence="9">
    <name type="scientific">Orobanche pancicii</name>
    <dbReference type="NCBI Taxonomy" id="1115516"/>
    <lineage>
        <taxon>Eukaryota</taxon>
        <taxon>Viridiplantae</taxon>
        <taxon>Streptophyta</taxon>
        <taxon>Embryophyta</taxon>
        <taxon>Tracheophyta</taxon>
        <taxon>Spermatophyta</taxon>
        <taxon>Magnoliopsida</taxon>
        <taxon>eudicotyledons</taxon>
        <taxon>Gunneridae</taxon>
        <taxon>Pentapetalae</taxon>
        <taxon>asterids</taxon>
        <taxon>lamiids</taxon>
        <taxon>Lamiales</taxon>
        <taxon>Orobanchaceae</taxon>
        <taxon>Orobancheae</taxon>
        <taxon>Orobanche</taxon>
    </lineage>
</organism>
<keyword evidence="6 8" id="KW-1133">Transmembrane helix</keyword>
<evidence type="ECO:0000256" key="4">
    <source>
        <dbReference type="ARBA" id="ARBA00022692"/>
    </source>
</evidence>
<dbReference type="GO" id="GO:0016020">
    <property type="term" value="C:membrane"/>
    <property type="evidence" value="ECO:0007669"/>
    <property type="project" value="UniProtKB-SubCell"/>
</dbReference>
<evidence type="ECO:0000256" key="5">
    <source>
        <dbReference type="ARBA" id="ARBA00022982"/>
    </source>
</evidence>
<evidence type="ECO:0000256" key="2">
    <source>
        <dbReference type="ARBA" id="ARBA00022448"/>
    </source>
</evidence>
<dbReference type="RefSeq" id="YP_009309802.1">
    <property type="nucleotide sequence ID" value="NC_031443.1"/>
</dbReference>
<proteinExistence type="predicted"/>
<dbReference type="AlphaFoldDB" id="A0A1C8E121"/>
<keyword evidence="3" id="KW-0602">Photosynthesis</keyword>
<keyword evidence="9" id="KW-0150">Chloroplast</keyword>
<evidence type="ECO:0000256" key="3">
    <source>
        <dbReference type="ARBA" id="ARBA00022531"/>
    </source>
</evidence>
<comment type="subcellular location">
    <subcellularLocation>
        <location evidence="1">Membrane</location>
        <topology evidence="1">Single-pass membrane protein</topology>
    </subcellularLocation>
</comment>
<geneLocation type="chloroplast" evidence="9"/>
<feature type="transmembrane region" description="Helical" evidence="8">
    <location>
        <begin position="6"/>
        <end position="27"/>
    </location>
</feature>
<keyword evidence="9" id="KW-0934">Plastid</keyword>
<evidence type="ECO:0000256" key="6">
    <source>
        <dbReference type="ARBA" id="ARBA00022989"/>
    </source>
</evidence>
<evidence type="ECO:0000313" key="9">
    <source>
        <dbReference type="EMBL" id="ALJ02257.1"/>
    </source>
</evidence>
<evidence type="ECO:0000256" key="8">
    <source>
        <dbReference type="SAM" id="Phobius"/>
    </source>
</evidence>
<keyword evidence="2" id="KW-0813">Transport</keyword>
<gene>
    <name evidence="9" type="primary">petG</name>
</gene>
<evidence type="ECO:0000256" key="1">
    <source>
        <dbReference type="ARBA" id="ARBA00004167"/>
    </source>
</evidence>
<dbReference type="GeneID" id="29294747"/>
<protein>
    <submittedName>
        <fullName evidence="9">Cytochrome b6/f complex subunit V</fullName>
    </submittedName>
</protein>
<dbReference type="GO" id="GO:0009512">
    <property type="term" value="C:cytochrome b6f complex"/>
    <property type="evidence" value="ECO:0007669"/>
    <property type="project" value="InterPro"/>
</dbReference>
<dbReference type="Pfam" id="PF02529">
    <property type="entry name" value="PetG"/>
    <property type="match status" value="1"/>
</dbReference>
<dbReference type="InterPro" id="IPR003683">
    <property type="entry name" value="Cyt_6/f_cplx_su5"/>
</dbReference>
<evidence type="ECO:0000256" key="7">
    <source>
        <dbReference type="ARBA" id="ARBA00023136"/>
    </source>
</evidence>
<name>A0A1C8E121_9LAMI</name>
<keyword evidence="5" id="KW-0249">Electron transport</keyword>
<dbReference type="InterPro" id="IPR036099">
    <property type="entry name" value="Cyt_6/f_cplx_su5_sf"/>
</dbReference>